<keyword evidence="4" id="KW-1185">Reference proteome</keyword>
<feature type="compositionally biased region" description="Pro residues" evidence="1">
    <location>
        <begin position="23"/>
        <end position="69"/>
    </location>
</feature>
<evidence type="ECO:0000256" key="1">
    <source>
        <dbReference type="SAM" id="MobiDB-lite"/>
    </source>
</evidence>
<comment type="caution">
    <text evidence="3">The sequence shown here is derived from an EMBL/GenBank/DDBJ whole genome shotgun (WGS) entry which is preliminary data.</text>
</comment>
<keyword evidence="2" id="KW-1133">Transmembrane helix</keyword>
<feature type="compositionally biased region" description="Polar residues" evidence="1">
    <location>
        <begin position="1"/>
        <end position="10"/>
    </location>
</feature>
<proteinExistence type="predicted"/>
<dbReference type="RefSeq" id="WP_311670038.1">
    <property type="nucleotide sequence ID" value="NZ_JAVREO010000021.1"/>
</dbReference>
<evidence type="ECO:0000313" key="3">
    <source>
        <dbReference type="EMBL" id="MDT0269960.1"/>
    </source>
</evidence>
<gene>
    <name evidence="3" type="ORF">RM844_27135</name>
</gene>
<dbReference type="Proteomes" id="UP001183410">
    <property type="component" value="Unassembled WGS sequence"/>
</dbReference>
<evidence type="ECO:0000313" key="4">
    <source>
        <dbReference type="Proteomes" id="UP001183410"/>
    </source>
</evidence>
<protein>
    <submittedName>
        <fullName evidence="3">Uncharacterized protein</fullName>
    </submittedName>
</protein>
<reference evidence="4" key="1">
    <citation type="submission" date="2023-07" db="EMBL/GenBank/DDBJ databases">
        <title>30 novel species of actinomycetes from the DSMZ collection.</title>
        <authorList>
            <person name="Nouioui I."/>
        </authorList>
    </citation>
    <scope>NUCLEOTIDE SEQUENCE [LARGE SCALE GENOMIC DNA]</scope>
    <source>
        <strain evidence="4">DSM 44915</strain>
    </source>
</reference>
<keyword evidence="2" id="KW-0812">Transmembrane</keyword>
<organism evidence="3 4">
    <name type="scientific">Streptomyces chisholmiae</name>
    <dbReference type="NCBI Taxonomy" id="3075540"/>
    <lineage>
        <taxon>Bacteria</taxon>
        <taxon>Bacillati</taxon>
        <taxon>Actinomycetota</taxon>
        <taxon>Actinomycetes</taxon>
        <taxon>Kitasatosporales</taxon>
        <taxon>Streptomycetaceae</taxon>
        <taxon>Streptomyces</taxon>
    </lineage>
</organism>
<keyword evidence="2" id="KW-0472">Membrane</keyword>
<accession>A0ABU2JYC1</accession>
<feature type="transmembrane region" description="Helical" evidence="2">
    <location>
        <begin position="86"/>
        <end position="109"/>
    </location>
</feature>
<name>A0ABU2JYC1_9ACTN</name>
<evidence type="ECO:0000256" key="2">
    <source>
        <dbReference type="SAM" id="Phobius"/>
    </source>
</evidence>
<dbReference type="EMBL" id="JAVREO010000021">
    <property type="protein sequence ID" value="MDT0269960.1"/>
    <property type="molecule type" value="Genomic_DNA"/>
</dbReference>
<feature type="region of interest" description="Disordered" evidence="1">
    <location>
        <begin position="1"/>
        <end position="69"/>
    </location>
</feature>
<sequence length="330" mass="33646">MNTEQGSRSFPASPLAHAQARAVPPPPTVPPPPGRPPQPAAPAAPFAVPPGYPAPPPPYAPPPPAGRPPVPGRAWRALGARLPGRMAGAVLCLVLGTGLLGGAAAGAWLAGDDGSEAAAGVWESGRDLWRELPVDELFPPELTATGAGPGGADRRWLRLGVAPDSGCAEAFDPLLAEVLSGAGCHRLIRATYTDETETTVTTVGLLFTTADPAGMTLLADRFAGEELATRTDLLPRTFPVDGSVAEEFGDPQRAAWTIEVADQLPVVAWAVTGFADGRQVEAPEPAAEATADGADSGVALAGLGHDTQGIADGVVDRLHQAHEARTGDGA</sequence>